<feature type="domain" description="Sphingomyelin synthase-like" evidence="11">
    <location>
        <begin position="218"/>
        <end position="288"/>
    </location>
</feature>
<dbReference type="GO" id="GO:0000139">
    <property type="term" value="C:Golgi membrane"/>
    <property type="evidence" value="ECO:0007669"/>
    <property type="project" value="TreeGrafter"/>
</dbReference>
<dbReference type="GO" id="GO:0005802">
    <property type="term" value="C:trans-Golgi network"/>
    <property type="evidence" value="ECO:0007669"/>
    <property type="project" value="TreeGrafter"/>
</dbReference>
<organism evidence="12">
    <name type="scientific">Auxenochlorella protothecoides</name>
    <name type="common">Green microalga</name>
    <name type="synonym">Chlorella protothecoides</name>
    <dbReference type="NCBI Taxonomy" id="3075"/>
    <lineage>
        <taxon>Eukaryota</taxon>
        <taxon>Viridiplantae</taxon>
        <taxon>Chlorophyta</taxon>
        <taxon>core chlorophytes</taxon>
        <taxon>Trebouxiophyceae</taxon>
        <taxon>Chlorellales</taxon>
        <taxon>Chlorellaceae</taxon>
        <taxon>Auxenochlorella</taxon>
    </lineage>
</organism>
<dbReference type="EMBL" id="GDKF01010119">
    <property type="protein sequence ID" value="JAT68503.1"/>
    <property type="molecule type" value="Transcribed_RNA"/>
</dbReference>
<dbReference type="GO" id="GO:0033188">
    <property type="term" value="F:sphingomyelin synthase activity"/>
    <property type="evidence" value="ECO:0007669"/>
    <property type="project" value="TreeGrafter"/>
</dbReference>
<evidence type="ECO:0000256" key="1">
    <source>
        <dbReference type="ARBA" id="ARBA00004141"/>
    </source>
</evidence>
<evidence type="ECO:0000256" key="7">
    <source>
        <dbReference type="ARBA" id="ARBA00023098"/>
    </source>
</evidence>
<evidence type="ECO:0000256" key="10">
    <source>
        <dbReference type="SAM" id="Phobius"/>
    </source>
</evidence>
<dbReference type="AlphaFoldDB" id="A0A1D1ZP40"/>
<feature type="compositionally biased region" description="Low complexity" evidence="9">
    <location>
        <begin position="428"/>
        <end position="437"/>
    </location>
</feature>
<dbReference type="Pfam" id="PF14360">
    <property type="entry name" value="PAP2_C"/>
    <property type="match status" value="1"/>
</dbReference>
<dbReference type="GO" id="GO:0005886">
    <property type="term" value="C:plasma membrane"/>
    <property type="evidence" value="ECO:0007669"/>
    <property type="project" value="TreeGrafter"/>
</dbReference>
<dbReference type="GO" id="GO:0005789">
    <property type="term" value="C:endoplasmic reticulum membrane"/>
    <property type="evidence" value="ECO:0007669"/>
    <property type="project" value="TreeGrafter"/>
</dbReference>
<feature type="transmembrane region" description="Helical" evidence="10">
    <location>
        <begin position="271"/>
        <end position="288"/>
    </location>
</feature>
<keyword evidence="8 10" id="KW-0472">Membrane</keyword>
<dbReference type="PANTHER" id="PTHR21290">
    <property type="entry name" value="SPHINGOMYELIN SYNTHETASE"/>
    <property type="match status" value="1"/>
</dbReference>
<keyword evidence="3" id="KW-0808">Transferase</keyword>
<keyword evidence="6 10" id="KW-1133">Transmembrane helix</keyword>
<evidence type="ECO:0000259" key="11">
    <source>
        <dbReference type="Pfam" id="PF14360"/>
    </source>
</evidence>
<dbReference type="InterPro" id="IPR025749">
    <property type="entry name" value="Sphingomyelin_synth-like_dom"/>
</dbReference>
<evidence type="ECO:0000256" key="8">
    <source>
        <dbReference type="ARBA" id="ARBA00023136"/>
    </source>
</evidence>
<evidence type="ECO:0000256" key="5">
    <source>
        <dbReference type="ARBA" id="ARBA00022919"/>
    </source>
</evidence>
<keyword evidence="7" id="KW-0443">Lipid metabolism</keyword>
<feature type="compositionally biased region" description="Basic and acidic residues" evidence="9">
    <location>
        <begin position="415"/>
        <end position="427"/>
    </location>
</feature>
<feature type="transmembrane region" description="Helical" evidence="10">
    <location>
        <begin position="245"/>
        <end position="265"/>
    </location>
</feature>
<dbReference type="GO" id="GO:0046513">
    <property type="term" value="P:ceramide biosynthetic process"/>
    <property type="evidence" value="ECO:0007669"/>
    <property type="project" value="TreeGrafter"/>
</dbReference>
<accession>A0A1D1ZP40</accession>
<name>A0A1D1ZP40_AUXPR</name>
<keyword evidence="4 10" id="KW-0812">Transmembrane</keyword>
<dbReference type="InterPro" id="IPR045221">
    <property type="entry name" value="Sphingomyelin_synth-like"/>
</dbReference>
<evidence type="ECO:0000313" key="12">
    <source>
        <dbReference type="EMBL" id="JAT68503.1"/>
    </source>
</evidence>
<gene>
    <name evidence="12" type="ORF">g.53344</name>
</gene>
<dbReference type="GO" id="GO:0047493">
    <property type="term" value="F:ceramide cholinephosphotransferase activity"/>
    <property type="evidence" value="ECO:0007669"/>
    <property type="project" value="TreeGrafter"/>
</dbReference>
<dbReference type="GO" id="GO:0045140">
    <property type="term" value="F:inositol phosphoceramide synthase activity"/>
    <property type="evidence" value="ECO:0007669"/>
    <property type="project" value="TreeGrafter"/>
</dbReference>
<protein>
    <recommendedName>
        <fullName evidence="11">Sphingomyelin synthase-like domain-containing protein</fullName>
    </recommendedName>
</protein>
<reference evidence="12" key="1">
    <citation type="submission" date="2015-08" db="EMBL/GenBank/DDBJ databases">
        <authorList>
            <person name="Babu N.S."/>
            <person name="Beckwith C.J."/>
            <person name="Beseler K.G."/>
            <person name="Brison A."/>
            <person name="Carone J.V."/>
            <person name="Caskin T.P."/>
            <person name="Diamond M."/>
            <person name="Durham M.E."/>
            <person name="Foxe J.M."/>
            <person name="Go M."/>
            <person name="Henderson B.A."/>
            <person name="Jones I.B."/>
            <person name="McGettigan J.A."/>
            <person name="Micheletti S.J."/>
            <person name="Nasrallah M.E."/>
            <person name="Ortiz D."/>
            <person name="Piller C.R."/>
            <person name="Privatt S.R."/>
            <person name="Schneider S.L."/>
            <person name="Sharp S."/>
            <person name="Smith T.C."/>
            <person name="Stanton J.D."/>
            <person name="Ullery H.E."/>
            <person name="Wilson R.J."/>
            <person name="Serrano M.G."/>
            <person name="Buck G."/>
            <person name="Lee V."/>
            <person name="Wang Y."/>
            <person name="Carvalho R."/>
            <person name="Voegtly L."/>
            <person name="Shi R."/>
            <person name="Duckworth R."/>
            <person name="Johnson A."/>
            <person name="Loviza R."/>
            <person name="Walstead R."/>
            <person name="Shah Z."/>
            <person name="Kiflezghi M."/>
            <person name="Wade K."/>
            <person name="Ball S.L."/>
            <person name="Bradley K.W."/>
            <person name="Asai D.J."/>
            <person name="Bowman C.A."/>
            <person name="Russell D.A."/>
            <person name="Pope W.H."/>
            <person name="Jacobs-Sera D."/>
            <person name="Hendrix R.W."/>
            <person name="Hatfull G.F."/>
        </authorList>
    </citation>
    <scope>NUCLEOTIDE SEQUENCE</scope>
</reference>
<comment type="subcellular location">
    <subcellularLocation>
        <location evidence="1">Membrane</location>
        <topology evidence="1">Multi-pass membrane protein</topology>
    </subcellularLocation>
</comment>
<evidence type="ECO:0000256" key="4">
    <source>
        <dbReference type="ARBA" id="ARBA00022692"/>
    </source>
</evidence>
<keyword evidence="5" id="KW-0746">Sphingolipid metabolism</keyword>
<evidence type="ECO:0000256" key="9">
    <source>
        <dbReference type="SAM" id="MobiDB-lite"/>
    </source>
</evidence>
<evidence type="ECO:0000256" key="6">
    <source>
        <dbReference type="ARBA" id="ARBA00022989"/>
    </source>
</evidence>
<proteinExistence type="inferred from homology"/>
<feature type="region of interest" description="Disordered" evidence="9">
    <location>
        <begin position="326"/>
        <end position="446"/>
    </location>
</feature>
<dbReference type="PANTHER" id="PTHR21290:SF62">
    <property type="entry name" value="PHOSPHATIDYLINOSITOL:CERAMIDE INOSITOLPHOSPHOTRANSFERASE 1-RELATED"/>
    <property type="match status" value="1"/>
</dbReference>
<evidence type="ECO:0000256" key="2">
    <source>
        <dbReference type="ARBA" id="ARBA00005441"/>
    </source>
</evidence>
<sequence>SSQESNRFVARIFPQARPAHLVRRCLGARHGCADSRPGMLGRPVLDCRGCQEWAQERWRRIRLEFTVELPLLKARWKQILFGALFQYFHGISTQLAHRMHRPQQEPLHDLGFEYLPEVGLKGAWMSETIFWCLFIPFVLWSFSPFVTARKRFYTAVLYARLLMVLTACQALRILSFTVTQLPAPNYHCRANQATAVLAWPRHWWQHVVVDVGRQATHGCGDLLFSSHTTFVLVGCLTFTEYGSRVVMKVVGWIGVGIMGLCIIASRKHYTVDVVVAWYVVPLVFYAMHRRWTTKRPLQDYWPHRPLVGEEGVEILGVQMLTVKEGSEGKPLLPVTTSTHGRSGSMHAGTHGLRNGDSRLGPAGRSPSPSEERGRGGALIAAPQGSGGVPDATGPAPGDVESQGIRRNASSTHVRTRSDAGAREESPVPRRATVAPAPSQGGMCQIA</sequence>
<evidence type="ECO:0000256" key="3">
    <source>
        <dbReference type="ARBA" id="ARBA00022679"/>
    </source>
</evidence>
<feature type="non-terminal residue" evidence="12">
    <location>
        <position position="1"/>
    </location>
</feature>
<feature type="transmembrane region" description="Helical" evidence="10">
    <location>
        <begin position="128"/>
        <end position="146"/>
    </location>
</feature>
<comment type="similarity">
    <text evidence="2">Belongs to the sphingomyelin synthase family.</text>
</comment>